<dbReference type="InterPro" id="IPR013270">
    <property type="entry name" value="CD47_Vset"/>
</dbReference>
<dbReference type="Pfam" id="PF08204">
    <property type="entry name" value="V-set_CD47"/>
    <property type="match status" value="1"/>
</dbReference>
<dbReference type="PANTHER" id="PTHR23279:SF36">
    <property type="entry name" value="DEFECTIVE PROBOSCIS EXTENSION RESPONSE 9, ISOFORM A"/>
    <property type="match status" value="1"/>
</dbReference>
<dbReference type="OrthoDB" id="6346662at2759"/>
<proteinExistence type="predicted"/>
<gene>
    <name evidence="3" type="ORF">EDS130_LOCUS31546</name>
</gene>
<dbReference type="InterPro" id="IPR013783">
    <property type="entry name" value="Ig-like_fold"/>
</dbReference>
<dbReference type="InterPro" id="IPR037448">
    <property type="entry name" value="Zig-8"/>
</dbReference>
<dbReference type="AlphaFoldDB" id="A0A815ESL6"/>
<dbReference type="GO" id="GO:0050808">
    <property type="term" value="P:synapse organization"/>
    <property type="evidence" value="ECO:0007669"/>
    <property type="project" value="TreeGrafter"/>
</dbReference>
<protein>
    <recommendedName>
        <fullName evidence="2">Ig-like domain-containing protein</fullName>
    </recommendedName>
</protein>
<name>A0A815ESL6_ADIRI</name>
<evidence type="ECO:0000313" key="4">
    <source>
        <dbReference type="Proteomes" id="UP000663852"/>
    </source>
</evidence>
<sequence length="281" mass="32045">MLLLKVLWICILTNNISCSMYYLNNFHTDYPDAHVIVVGCGDTVSLSCPTDSDNDLFRSASLVPAMWFRLYENAYPQALILGDRQLIDDQRFMLRTQNQDRHLEIVGARKDDQGYYICKTGNTVRSSYNLTIMTDTCIGIIPNHTHVNINDPIRLVCRIRSTDAFNEKNIRVQWTRNEYPLVNIAESLSNYSSIDGTLYETLIIRKARKIDTGTYTCRYGSLLSATAHVIVNQYPGGSKSRRLISQINGNKSFLKASLRTVVVSLFILYINLFSSSPRKYI</sequence>
<dbReference type="InterPro" id="IPR036179">
    <property type="entry name" value="Ig-like_dom_sf"/>
</dbReference>
<accession>A0A815ESL6</accession>
<feature type="domain" description="Ig-like" evidence="2">
    <location>
        <begin position="150"/>
        <end position="218"/>
    </location>
</feature>
<feature type="signal peptide" evidence="1">
    <location>
        <begin position="1"/>
        <end position="18"/>
    </location>
</feature>
<organism evidence="3 4">
    <name type="scientific">Adineta ricciae</name>
    <name type="common">Rotifer</name>
    <dbReference type="NCBI Taxonomy" id="249248"/>
    <lineage>
        <taxon>Eukaryota</taxon>
        <taxon>Metazoa</taxon>
        <taxon>Spiralia</taxon>
        <taxon>Gnathifera</taxon>
        <taxon>Rotifera</taxon>
        <taxon>Eurotatoria</taxon>
        <taxon>Bdelloidea</taxon>
        <taxon>Adinetida</taxon>
        <taxon>Adinetidae</taxon>
        <taxon>Adineta</taxon>
    </lineage>
</organism>
<dbReference type="InterPro" id="IPR003599">
    <property type="entry name" value="Ig_sub"/>
</dbReference>
<dbReference type="InterPro" id="IPR007110">
    <property type="entry name" value="Ig-like_dom"/>
</dbReference>
<keyword evidence="1" id="KW-0732">Signal</keyword>
<feature type="chain" id="PRO_5032456188" description="Ig-like domain-containing protein" evidence="1">
    <location>
        <begin position="19"/>
        <end position="281"/>
    </location>
</feature>
<comment type="caution">
    <text evidence="3">The sequence shown here is derived from an EMBL/GenBank/DDBJ whole genome shotgun (WGS) entry which is preliminary data.</text>
</comment>
<evidence type="ECO:0000259" key="2">
    <source>
        <dbReference type="PROSITE" id="PS50835"/>
    </source>
</evidence>
<reference evidence="3" key="1">
    <citation type="submission" date="2021-02" db="EMBL/GenBank/DDBJ databases">
        <authorList>
            <person name="Nowell W R."/>
        </authorList>
    </citation>
    <scope>NUCLEOTIDE SEQUENCE</scope>
</reference>
<dbReference type="Proteomes" id="UP000663852">
    <property type="component" value="Unassembled WGS sequence"/>
</dbReference>
<feature type="domain" description="Ig-like" evidence="2">
    <location>
        <begin position="31"/>
        <end position="131"/>
    </location>
</feature>
<evidence type="ECO:0000313" key="3">
    <source>
        <dbReference type="EMBL" id="CAF1318766.1"/>
    </source>
</evidence>
<dbReference type="Gene3D" id="2.60.40.10">
    <property type="entry name" value="Immunoglobulins"/>
    <property type="match status" value="2"/>
</dbReference>
<dbReference type="GO" id="GO:0032589">
    <property type="term" value="C:neuron projection membrane"/>
    <property type="evidence" value="ECO:0007669"/>
    <property type="project" value="TreeGrafter"/>
</dbReference>
<dbReference type="PROSITE" id="PS50835">
    <property type="entry name" value="IG_LIKE"/>
    <property type="match status" value="2"/>
</dbReference>
<dbReference type="SUPFAM" id="SSF48726">
    <property type="entry name" value="Immunoglobulin"/>
    <property type="match status" value="2"/>
</dbReference>
<dbReference type="SMART" id="SM00409">
    <property type="entry name" value="IG"/>
    <property type="match status" value="2"/>
</dbReference>
<dbReference type="PANTHER" id="PTHR23279">
    <property type="entry name" value="DEFECTIVE PROBOSCIS EXTENSION RESPONSE DPR -RELATED"/>
    <property type="match status" value="1"/>
</dbReference>
<dbReference type="EMBL" id="CAJNOJ010000232">
    <property type="protein sequence ID" value="CAF1318766.1"/>
    <property type="molecule type" value="Genomic_DNA"/>
</dbReference>
<evidence type="ECO:0000256" key="1">
    <source>
        <dbReference type="SAM" id="SignalP"/>
    </source>
</evidence>